<sequence>MPTLSNQRHEAFAQALAKGKSATDAYKMAGYKPDYGAASRLSGNVKVKARVAELISAAAKKTVEEVSFDAKEQFKRIQQTIDMALKAGDLKVALEGQKFMAQCFGYHDSPTLTHEHVCGQKLTQQSPDGDSEGSEGDGPSAPPPDATATALASAIRQMRRSMN</sequence>
<dbReference type="EMBL" id="JAHWQX010000009">
    <property type="protein sequence ID" value="MBW3099243.1"/>
    <property type="molecule type" value="Genomic_DNA"/>
</dbReference>
<dbReference type="RefSeq" id="WP_219203572.1">
    <property type="nucleotide sequence ID" value="NZ_JAHWQX010000009.1"/>
</dbReference>
<comment type="caution">
    <text evidence="2">The sequence shown here is derived from an EMBL/GenBank/DDBJ whole genome shotgun (WGS) entry which is preliminary data.</text>
</comment>
<evidence type="ECO:0000313" key="2">
    <source>
        <dbReference type="EMBL" id="MBW3099243.1"/>
    </source>
</evidence>
<gene>
    <name evidence="2" type="ORF">KY465_18330</name>
</gene>
<evidence type="ECO:0008006" key="4">
    <source>
        <dbReference type="Google" id="ProtNLM"/>
    </source>
</evidence>
<accession>A0ABS6WUD7</accession>
<evidence type="ECO:0000256" key="1">
    <source>
        <dbReference type="SAM" id="MobiDB-lite"/>
    </source>
</evidence>
<evidence type="ECO:0000313" key="3">
    <source>
        <dbReference type="Proteomes" id="UP001430804"/>
    </source>
</evidence>
<name>A0ABS6WUD7_9HYPH</name>
<dbReference type="Proteomes" id="UP001430804">
    <property type="component" value="Unassembled WGS sequence"/>
</dbReference>
<keyword evidence="3" id="KW-1185">Reference proteome</keyword>
<feature type="region of interest" description="Disordered" evidence="1">
    <location>
        <begin position="122"/>
        <end position="151"/>
    </location>
</feature>
<protein>
    <recommendedName>
        <fullName evidence="4">Terminase small subunit</fullName>
    </recommendedName>
</protein>
<proteinExistence type="predicted"/>
<reference evidence="2" key="1">
    <citation type="submission" date="2021-07" db="EMBL/GenBank/DDBJ databases">
        <title>Pseudohoeflea marina sp. nov. a polyhydroxyalcanoate-producing bacterium.</title>
        <authorList>
            <person name="Zheng W."/>
            <person name="Yu S."/>
            <person name="Huang Y."/>
        </authorList>
    </citation>
    <scope>NUCLEOTIDE SEQUENCE</scope>
    <source>
        <strain evidence="2">DP4N28-3</strain>
    </source>
</reference>
<organism evidence="2 3">
    <name type="scientific">Pseudohoeflea coraliihabitans</name>
    <dbReference type="NCBI Taxonomy" id="2860393"/>
    <lineage>
        <taxon>Bacteria</taxon>
        <taxon>Pseudomonadati</taxon>
        <taxon>Pseudomonadota</taxon>
        <taxon>Alphaproteobacteria</taxon>
        <taxon>Hyphomicrobiales</taxon>
        <taxon>Rhizobiaceae</taxon>
        <taxon>Pseudohoeflea</taxon>
    </lineage>
</organism>